<dbReference type="Proteomes" id="UP000042738">
    <property type="component" value="Chromosome"/>
</dbReference>
<accession>A0A068Z0Q1</accession>
<dbReference type="RefSeq" id="WP_160289767.1">
    <property type="nucleotide sequence ID" value="NZ_JACBGK010000018.1"/>
</dbReference>
<evidence type="ECO:0000313" key="2">
    <source>
        <dbReference type="Proteomes" id="UP000042738"/>
    </source>
</evidence>
<reference evidence="1 2" key="1">
    <citation type="journal article" date="2014" name="Genome Announc.">
        <title>Whole-Genome Sequence of Serratia symbiotica Strain CWBI-2.3T, a Free-Living Symbiont of the Black Bean Aphid Aphis fabae.</title>
        <authorList>
            <person name="Foray V."/>
            <person name="Grigorescu A.S."/>
            <person name="Sabri A."/>
            <person name="Haubruge E."/>
            <person name="Lognay G."/>
            <person name="Francis F."/>
            <person name="Fauconnier M.L."/>
            <person name="Hance T."/>
            <person name="Thonart P."/>
        </authorList>
    </citation>
    <scope>NUCLEOTIDE SEQUENCE [LARGE SCALE GENOMIC DNA]</scope>
    <source>
        <strain evidence="1">CWBI-2.3</strain>
    </source>
</reference>
<organism evidence="1 2">
    <name type="scientific">Serratia symbiotica</name>
    <dbReference type="NCBI Taxonomy" id="138074"/>
    <lineage>
        <taxon>Bacteria</taxon>
        <taxon>Pseudomonadati</taxon>
        <taxon>Pseudomonadota</taxon>
        <taxon>Gammaproteobacteria</taxon>
        <taxon>Enterobacterales</taxon>
        <taxon>Yersiniaceae</taxon>
        <taxon>Serratia</taxon>
    </lineage>
</organism>
<proteinExistence type="predicted"/>
<dbReference type="EMBL" id="CP050855">
    <property type="protein sequence ID" value="QLH62188.1"/>
    <property type="molecule type" value="Genomic_DNA"/>
</dbReference>
<dbReference type="STRING" id="138074.SYMBAF_100165"/>
<dbReference type="AlphaFoldDB" id="A0A068Z0Q1"/>
<gene>
    <name evidence="1" type="ORF">SYMBAF_03440</name>
</gene>
<name>A0A068Z0Q1_9GAMM</name>
<evidence type="ECO:0000313" key="1">
    <source>
        <dbReference type="EMBL" id="QLH62188.1"/>
    </source>
</evidence>
<protein>
    <submittedName>
        <fullName evidence="1">Uncharacterized protein</fullName>
    </submittedName>
</protein>
<sequence length="81" mass="8657">MNNVEQVLRSGLATSHQLIAALCTSQPTLPRRIRALAGAVLTLGKGKATRYALRRGVAGERQFPLYRVERPGCRGIAGNAG</sequence>